<dbReference type="PANTHER" id="PTHR42981">
    <property type="entry name" value="PYRUVATE DEHYDROGENASE [UBIQUINONE]"/>
    <property type="match status" value="1"/>
</dbReference>
<evidence type="ECO:0000313" key="3">
    <source>
        <dbReference type="Proteomes" id="UP001501845"/>
    </source>
</evidence>
<name>A0ABP7XTR0_9ACTN</name>
<dbReference type="Proteomes" id="UP001501845">
    <property type="component" value="Unassembled WGS sequence"/>
</dbReference>
<accession>A0ABP7XTR0</accession>
<protein>
    <recommendedName>
        <fullName evidence="1">Thiamine pyrophosphate enzyme TPP-binding domain-containing protein</fullName>
    </recommendedName>
</protein>
<dbReference type="InterPro" id="IPR029061">
    <property type="entry name" value="THDP-binding"/>
</dbReference>
<dbReference type="PANTHER" id="PTHR42981:SF2">
    <property type="entry name" value="PYRUVATE DEHYDROGENASE [UBIQUINONE]"/>
    <property type="match status" value="1"/>
</dbReference>
<evidence type="ECO:0000259" key="1">
    <source>
        <dbReference type="Pfam" id="PF02775"/>
    </source>
</evidence>
<dbReference type="Pfam" id="PF02775">
    <property type="entry name" value="TPP_enzyme_C"/>
    <property type="match status" value="1"/>
</dbReference>
<dbReference type="SUPFAM" id="SSF52518">
    <property type="entry name" value="Thiamin diphosphate-binding fold (THDP-binding)"/>
    <property type="match status" value="1"/>
</dbReference>
<feature type="domain" description="Thiamine pyrophosphate enzyme TPP-binding" evidence="1">
    <location>
        <begin position="2"/>
        <end position="98"/>
    </location>
</feature>
<gene>
    <name evidence="2" type="ORF">GCM10022285_09530</name>
</gene>
<dbReference type="InterPro" id="IPR011766">
    <property type="entry name" value="TPP_enzyme_TPP-bd"/>
</dbReference>
<dbReference type="InterPro" id="IPR047211">
    <property type="entry name" value="POXB-like"/>
</dbReference>
<proteinExistence type="predicted"/>
<comment type="caution">
    <text evidence="2">The sequence shown here is derived from an EMBL/GenBank/DDBJ whole genome shotgun (WGS) entry which is preliminary data.</text>
</comment>
<reference evidence="3" key="1">
    <citation type="journal article" date="2019" name="Int. J. Syst. Evol. Microbiol.">
        <title>The Global Catalogue of Microorganisms (GCM) 10K type strain sequencing project: providing services to taxonomists for standard genome sequencing and annotation.</title>
        <authorList>
            <consortium name="The Broad Institute Genomics Platform"/>
            <consortium name="The Broad Institute Genome Sequencing Center for Infectious Disease"/>
            <person name="Wu L."/>
            <person name="Ma J."/>
        </authorList>
    </citation>
    <scope>NUCLEOTIDE SEQUENCE [LARGE SCALE GENOMIC DNA]</scope>
    <source>
        <strain evidence="3">JCM 17589</strain>
    </source>
</reference>
<evidence type="ECO:0000313" key="2">
    <source>
        <dbReference type="EMBL" id="GAA4125838.1"/>
    </source>
</evidence>
<dbReference type="Gene3D" id="3.40.50.970">
    <property type="match status" value="1"/>
</dbReference>
<sequence length="151" mass="16085">MVAPCGDGGLGMLLGDLITLRHLRLPVKVVVLDKGTLSFVELEMKAGGILKYGTDLDDLGFAAVARAAGIVGVRADRAGELDDALREAFFHDGRAVVDARTASQELSPPPHLTYDEVKGFSLFATRTVLSGEGNELLEPAKTNLHELPLPH</sequence>
<keyword evidence="3" id="KW-1185">Reference proteome</keyword>
<dbReference type="EMBL" id="BAABBU010000005">
    <property type="protein sequence ID" value="GAA4125838.1"/>
    <property type="molecule type" value="Genomic_DNA"/>
</dbReference>
<organism evidence="2 3">
    <name type="scientific">Streptomyces tunisiensis</name>
    <dbReference type="NCBI Taxonomy" id="948699"/>
    <lineage>
        <taxon>Bacteria</taxon>
        <taxon>Bacillati</taxon>
        <taxon>Actinomycetota</taxon>
        <taxon>Actinomycetes</taxon>
        <taxon>Kitasatosporales</taxon>
        <taxon>Streptomycetaceae</taxon>
        <taxon>Streptomyces</taxon>
    </lineage>
</organism>